<dbReference type="SUPFAM" id="SSF53448">
    <property type="entry name" value="Nucleotide-diphospho-sugar transferases"/>
    <property type="match status" value="1"/>
</dbReference>
<organism evidence="2 3">
    <name type="scientific">Ruegeria pomeroyi (strain ATCC 700808 / DSM 15171 / DSS-3)</name>
    <name type="common">Silicibacter pomeroyi</name>
    <dbReference type="NCBI Taxonomy" id="246200"/>
    <lineage>
        <taxon>Bacteria</taxon>
        <taxon>Pseudomonadati</taxon>
        <taxon>Pseudomonadota</taxon>
        <taxon>Alphaproteobacteria</taxon>
        <taxon>Rhodobacterales</taxon>
        <taxon>Roseobacteraceae</taxon>
        <taxon>Ruegeria</taxon>
    </lineage>
</organism>
<dbReference type="InterPro" id="IPR029044">
    <property type="entry name" value="Nucleotide-diphossugar_trans"/>
</dbReference>
<keyword evidence="3" id="KW-1185">Reference proteome</keyword>
<feature type="region of interest" description="Disordered" evidence="1">
    <location>
        <begin position="1"/>
        <end position="30"/>
    </location>
</feature>
<reference evidence="2 3" key="1">
    <citation type="journal article" date="2004" name="Nature">
        <title>Genome sequence of Silicibacter pomeroyi reveals adaptations to the marine environment.</title>
        <authorList>
            <person name="Moran M.A."/>
            <person name="Buchan A."/>
            <person name="Gonzalez J.M."/>
            <person name="Heidelberg J.F."/>
            <person name="Whitman W.B."/>
            <person name="Kiene R.P."/>
            <person name="Henriksen J.R."/>
            <person name="King G.M."/>
            <person name="Belas R."/>
            <person name="Fuqua C."/>
            <person name="Brinkac L."/>
            <person name="Lewis M."/>
            <person name="Johri S."/>
            <person name="Weaver B."/>
            <person name="Pai G."/>
            <person name="Eisen J.A."/>
            <person name="Rahe E."/>
            <person name="Sheldon W.M."/>
            <person name="Ye W."/>
            <person name="Miller T.R."/>
            <person name="Carlton J."/>
            <person name="Rasko D.A."/>
            <person name="Paulsen I.T."/>
            <person name="Ren Q."/>
            <person name="Daugherty S.C."/>
            <person name="Deboy R.T."/>
            <person name="Dodson R.J."/>
            <person name="Durkin A.S."/>
            <person name="Madupu R."/>
            <person name="Nelson W.C."/>
            <person name="Sullivan S.A."/>
            <person name="Rosovitz M.J."/>
            <person name="Haft D.H."/>
            <person name="Selengut J."/>
            <person name="Ward N."/>
        </authorList>
    </citation>
    <scope>NUCLEOTIDE SEQUENCE [LARGE SCALE GENOMIC DNA]</scope>
    <source>
        <strain evidence="3">ATCC 700808 / DSM 15171 / DSS-3</strain>
    </source>
</reference>
<sequence length="363" mass="41382">MTPGPCPYTTPKEGRRITNSGGGQHMAQTQVAADTGRKPFNIVVVGQNNRLQYEAVLFAASLRHSSPGFNGRLFVAHPQPGPKWDEDPSIQSDEVRAALDTLGAELLPFENKVFGQTYPHGNKIEALLALPEGEPFVFFDTDTLITGDLMSVPFDFSRPTASLKREGTWPQPTLYGPGYTEIWRALYSRFGLDFESSLDFEQPDEYWKRYLYFNAGFFYYECPHKFGHRFLTYARSIRDTPLPELICQSLNPWLDQVALPLVIHSFGGGRDCLPEGLLDGAVSCHYRLFPLLYARESDRVIEVLEEVASPNKIKKVLKNYEPLKKMVYQGKGEKIREMFDRENLPHKEQAIRNRIKSKGLWLR</sequence>
<dbReference type="eggNOG" id="ENOG502Z7YS">
    <property type="taxonomic scope" value="Bacteria"/>
</dbReference>
<dbReference type="STRING" id="246200.SPO1769"/>
<dbReference type="Proteomes" id="UP000001023">
    <property type="component" value="Chromosome"/>
</dbReference>
<reference evidence="2 3" key="2">
    <citation type="journal article" date="2014" name="Stand. Genomic Sci.">
        <title>An updated genome annotation for the model marine bacterium Ruegeria pomeroyi DSS-3.</title>
        <authorList>
            <person name="Rivers A.R."/>
            <person name="Smith C.B."/>
            <person name="Moran M.A."/>
        </authorList>
    </citation>
    <scope>GENOME REANNOTATION</scope>
    <source>
        <strain evidence="3">ATCC 700808 / DSM 15171 / DSS-3</strain>
    </source>
</reference>
<gene>
    <name evidence="2" type="ordered locus">SPO1769</name>
</gene>
<protein>
    <submittedName>
        <fullName evidence="2">Uncharacterized protein</fullName>
    </submittedName>
</protein>
<dbReference type="EMBL" id="CP000031">
    <property type="protein sequence ID" value="AAV95048.1"/>
    <property type="molecule type" value="Genomic_DNA"/>
</dbReference>
<dbReference type="HOGENOM" id="CLU_826187_0_0_5"/>
<dbReference type="KEGG" id="sil:SPO1769"/>
<evidence type="ECO:0000313" key="3">
    <source>
        <dbReference type="Proteomes" id="UP000001023"/>
    </source>
</evidence>
<dbReference type="AlphaFoldDB" id="Q5LSJ9"/>
<dbReference type="PaxDb" id="246200-SPO1769"/>
<name>Q5LSJ9_RUEPO</name>
<evidence type="ECO:0000313" key="2">
    <source>
        <dbReference type="EMBL" id="AAV95048.1"/>
    </source>
</evidence>
<accession>Q5LSJ9</accession>
<evidence type="ECO:0000256" key="1">
    <source>
        <dbReference type="SAM" id="MobiDB-lite"/>
    </source>
</evidence>
<proteinExistence type="predicted"/>